<dbReference type="InterPro" id="IPR051335">
    <property type="entry name" value="Alanyl-tRNA_Editing_Enzymes"/>
</dbReference>
<dbReference type="Gene3D" id="2.40.30.130">
    <property type="match status" value="1"/>
</dbReference>
<comment type="cofactor">
    <cofactor evidence="1">
        <name>Zn(2+)</name>
        <dbReference type="ChEBI" id="CHEBI:29105"/>
    </cofactor>
</comment>
<dbReference type="SMART" id="SM00863">
    <property type="entry name" value="tRNA_SAD"/>
    <property type="match status" value="1"/>
</dbReference>
<dbReference type="Proteomes" id="UP001057474">
    <property type="component" value="Chromosome"/>
</dbReference>
<dbReference type="Pfam" id="PF07973">
    <property type="entry name" value="tRNA_SAD"/>
    <property type="match status" value="1"/>
</dbReference>
<dbReference type="InterPro" id="IPR009000">
    <property type="entry name" value="Transl_B-barrel_sf"/>
</dbReference>
<dbReference type="SUPFAM" id="SSF55186">
    <property type="entry name" value="ThrRS/AlaRS common domain"/>
    <property type="match status" value="1"/>
</dbReference>
<evidence type="ECO:0000256" key="1">
    <source>
        <dbReference type="ARBA" id="ARBA00001947"/>
    </source>
</evidence>
<keyword evidence="2" id="KW-0479">Metal-binding</keyword>
<dbReference type="InterPro" id="IPR012947">
    <property type="entry name" value="tRNA_SAD"/>
</dbReference>
<evidence type="ECO:0000313" key="6">
    <source>
        <dbReference type="Proteomes" id="UP001057474"/>
    </source>
</evidence>
<proteinExistence type="predicted"/>
<accession>A0ABY4YCC9</accession>
<protein>
    <submittedName>
        <fullName evidence="5">Alanyl-tRNA editing protein</fullName>
    </submittedName>
</protein>
<dbReference type="EMBL" id="CP071527">
    <property type="protein sequence ID" value="USQ14782.1"/>
    <property type="molecule type" value="Genomic_DNA"/>
</dbReference>
<dbReference type="Gene3D" id="3.30.980.10">
    <property type="entry name" value="Threonyl-trna Synthetase, Chain A, domain 2"/>
    <property type="match status" value="1"/>
</dbReference>
<evidence type="ECO:0000256" key="2">
    <source>
        <dbReference type="ARBA" id="ARBA00022723"/>
    </source>
</evidence>
<name>A0ABY4YCC9_9GAMM</name>
<dbReference type="PANTHER" id="PTHR43462:SF1">
    <property type="entry name" value="ALANYL-TRNA EDITING PROTEIN AARSD1"/>
    <property type="match status" value="1"/>
</dbReference>
<reference evidence="5" key="1">
    <citation type="submission" date="2021-03" db="EMBL/GenBank/DDBJ databases">
        <title>Legionella lytica PCM 2298.</title>
        <authorList>
            <person name="Koper P."/>
        </authorList>
    </citation>
    <scope>NUCLEOTIDE SEQUENCE</scope>
    <source>
        <strain evidence="5">PCM 2298</strain>
    </source>
</reference>
<feature type="domain" description="Threonyl/alanyl tRNA synthetase SAD" evidence="4">
    <location>
        <begin position="164"/>
        <end position="206"/>
    </location>
</feature>
<dbReference type="SUPFAM" id="SSF50447">
    <property type="entry name" value="Translation proteins"/>
    <property type="match status" value="1"/>
</dbReference>
<evidence type="ECO:0000259" key="4">
    <source>
        <dbReference type="SMART" id="SM00863"/>
    </source>
</evidence>
<keyword evidence="6" id="KW-1185">Reference proteome</keyword>
<sequence length="221" mass="25483">MKKIFWENPYQHSLVTKIASVEGQRILLDETIAFSFSGGQESDKAWIHDYPVLNSEFAENLIYYTLPKEHKLAVGDAVSMHIEWSRRYRLMRLHFAAELVLELITRKLDAQKIGAHIAESKARVDFIFNQNISFIFSELLADYNRIVEEDRLIKTGFFDVTNQRRYWEIEGFSRVACGGTHVKSTGEVGAINLKRINIGGGKERIEIRLAEPDLGYKMRLS</sequence>
<evidence type="ECO:0000256" key="3">
    <source>
        <dbReference type="ARBA" id="ARBA00022833"/>
    </source>
</evidence>
<dbReference type="PANTHER" id="PTHR43462">
    <property type="entry name" value="ALANYL-TRNA EDITING PROTEIN"/>
    <property type="match status" value="1"/>
</dbReference>
<dbReference type="RefSeq" id="WP_252581554.1">
    <property type="nucleotide sequence ID" value="NZ_CP071527.1"/>
</dbReference>
<gene>
    <name evidence="5" type="ORF">J2N86_05625</name>
</gene>
<organism evidence="5 6">
    <name type="scientific">Legionella lytica</name>
    <dbReference type="NCBI Taxonomy" id="96232"/>
    <lineage>
        <taxon>Bacteria</taxon>
        <taxon>Pseudomonadati</taxon>
        <taxon>Pseudomonadota</taxon>
        <taxon>Gammaproteobacteria</taxon>
        <taxon>Legionellales</taxon>
        <taxon>Legionellaceae</taxon>
        <taxon>Legionella</taxon>
    </lineage>
</organism>
<keyword evidence="3" id="KW-0862">Zinc</keyword>
<dbReference type="InterPro" id="IPR018163">
    <property type="entry name" value="Thr/Ala-tRNA-synth_IIc_edit"/>
</dbReference>
<evidence type="ECO:0000313" key="5">
    <source>
        <dbReference type="EMBL" id="USQ14782.1"/>
    </source>
</evidence>